<evidence type="ECO:0000256" key="3">
    <source>
        <dbReference type="ARBA" id="ARBA00022989"/>
    </source>
</evidence>
<dbReference type="SUPFAM" id="SSF74653">
    <property type="entry name" value="TolA/TonB C-terminal domain"/>
    <property type="match status" value="1"/>
</dbReference>
<dbReference type="GO" id="GO:0016020">
    <property type="term" value="C:membrane"/>
    <property type="evidence" value="ECO:0007669"/>
    <property type="project" value="UniProtKB-SubCell"/>
</dbReference>
<accession>A0AAE6WX72</accession>
<protein>
    <submittedName>
        <fullName evidence="7">TonB family protein</fullName>
    </submittedName>
</protein>
<dbReference type="EMBL" id="CP044463">
    <property type="protein sequence ID" value="QIC68092.1"/>
    <property type="molecule type" value="Genomic_DNA"/>
</dbReference>
<organism evidence="7 8">
    <name type="scientific">Acinetobacter schindleri</name>
    <dbReference type="NCBI Taxonomy" id="108981"/>
    <lineage>
        <taxon>Bacteria</taxon>
        <taxon>Pseudomonadati</taxon>
        <taxon>Pseudomonadota</taxon>
        <taxon>Gammaproteobacteria</taxon>
        <taxon>Moraxellales</taxon>
        <taxon>Moraxellaceae</taxon>
        <taxon>Acinetobacter</taxon>
    </lineage>
</organism>
<evidence type="ECO:0000256" key="4">
    <source>
        <dbReference type="ARBA" id="ARBA00023136"/>
    </source>
</evidence>
<dbReference type="InterPro" id="IPR037682">
    <property type="entry name" value="TonB_C"/>
</dbReference>
<dbReference type="NCBIfam" id="TIGR01352">
    <property type="entry name" value="tonB_Cterm"/>
    <property type="match status" value="1"/>
</dbReference>
<evidence type="ECO:0000313" key="7">
    <source>
        <dbReference type="EMBL" id="QIC68092.1"/>
    </source>
</evidence>
<dbReference type="Gene3D" id="3.30.1150.10">
    <property type="match status" value="1"/>
</dbReference>
<comment type="subcellular location">
    <subcellularLocation>
        <location evidence="1">Membrane</location>
        <topology evidence="1">Single-pass membrane protein</topology>
    </subcellularLocation>
</comment>
<dbReference type="RefSeq" id="WP_163172066.1">
    <property type="nucleotide sequence ID" value="NZ_CP044463.1"/>
</dbReference>
<feature type="chain" id="PRO_5042018203" evidence="5">
    <location>
        <begin position="18"/>
        <end position="246"/>
    </location>
</feature>
<gene>
    <name evidence="7" type="ORF">FSC10_12345</name>
</gene>
<reference evidence="7 8" key="1">
    <citation type="submission" date="2019-09" db="EMBL/GenBank/DDBJ databases">
        <title>Non-baumannii Acinetobacter spp. carrying blaNDM-1 isolated in China.</title>
        <authorList>
            <person name="Cui C."/>
            <person name="Chen C."/>
            <person name="Sun J."/>
            <person name="Liu Y."/>
        </authorList>
    </citation>
    <scope>NUCLEOTIDE SEQUENCE [LARGE SCALE GENOMIC DNA]</scope>
    <source>
        <strain evidence="7 8">HZE23-1</strain>
    </source>
</reference>
<evidence type="ECO:0000256" key="1">
    <source>
        <dbReference type="ARBA" id="ARBA00004167"/>
    </source>
</evidence>
<dbReference type="GO" id="GO:0055085">
    <property type="term" value="P:transmembrane transport"/>
    <property type="evidence" value="ECO:0007669"/>
    <property type="project" value="InterPro"/>
</dbReference>
<keyword evidence="4" id="KW-0472">Membrane</keyword>
<evidence type="ECO:0000313" key="8">
    <source>
        <dbReference type="Proteomes" id="UP000503505"/>
    </source>
</evidence>
<name>A0AAE6WX72_9GAMM</name>
<dbReference type="InterPro" id="IPR006260">
    <property type="entry name" value="TonB/TolA_C"/>
</dbReference>
<keyword evidence="2" id="KW-0812">Transmembrane</keyword>
<sequence length="246" mass="28377">MKRILCMTLLLSFPFTASYSASTKKAPQLPTQTIDVQPTHLTTRIEWTKFPKPKYSNEDLKGQDRSAVVRIYANEQGHIKQAAIQDSTGYQQLDQLLLNAVKSAEVRPHIENKTALPIIGYQVFNLQLTDQDQEFCEYSFNSKNWQAQQQQQKTKFLYVNQPELNVDTDLLNEHDRTVEFQIKANRKGEIKKVNIKKGSGIYQLDQQVTSALKGTQISTKRRASTLWLYKPSSFKDEIQFKLNECK</sequence>
<dbReference type="Proteomes" id="UP000503505">
    <property type="component" value="Chromosome"/>
</dbReference>
<dbReference type="AlphaFoldDB" id="A0AAE6WX72"/>
<dbReference type="Pfam" id="PF03544">
    <property type="entry name" value="TonB_C"/>
    <property type="match status" value="1"/>
</dbReference>
<feature type="signal peptide" evidence="5">
    <location>
        <begin position="1"/>
        <end position="17"/>
    </location>
</feature>
<evidence type="ECO:0000256" key="2">
    <source>
        <dbReference type="ARBA" id="ARBA00022692"/>
    </source>
</evidence>
<keyword evidence="5" id="KW-0732">Signal</keyword>
<evidence type="ECO:0000259" key="6">
    <source>
        <dbReference type="Pfam" id="PF03544"/>
    </source>
</evidence>
<evidence type="ECO:0000256" key="5">
    <source>
        <dbReference type="SAM" id="SignalP"/>
    </source>
</evidence>
<feature type="domain" description="TonB C-terminal" evidence="6">
    <location>
        <begin position="60"/>
        <end position="118"/>
    </location>
</feature>
<proteinExistence type="predicted"/>
<dbReference type="Pfam" id="PF13103">
    <property type="entry name" value="TonB_2"/>
    <property type="match status" value="1"/>
</dbReference>
<keyword evidence="3" id="KW-1133">Transmembrane helix</keyword>